<dbReference type="SUPFAM" id="SSF48726">
    <property type="entry name" value="Immunoglobulin"/>
    <property type="match status" value="1"/>
</dbReference>
<dbReference type="PANTHER" id="PTHR21261">
    <property type="entry name" value="BEAT PROTEIN"/>
    <property type="match status" value="1"/>
</dbReference>
<protein>
    <submittedName>
        <fullName evidence="1">Uncharacterized protein</fullName>
    </submittedName>
</protein>
<dbReference type="EMBL" id="KB740953">
    <property type="protein sequence ID" value="ENN77127.1"/>
    <property type="molecule type" value="Genomic_DNA"/>
</dbReference>
<dbReference type="PANTHER" id="PTHR21261:SF17">
    <property type="entry name" value="BEAT VI"/>
    <property type="match status" value="1"/>
</dbReference>
<feature type="non-terminal residue" evidence="1">
    <location>
        <position position="220"/>
    </location>
</feature>
<dbReference type="Gene3D" id="2.60.40.10">
    <property type="entry name" value="Immunoglobulins"/>
    <property type="match status" value="1"/>
</dbReference>
<gene>
    <name evidence="1" type="ORF">YQE_06381</name>
</gene>
<accession>N6UEQ5</accession>
<dbReference type="InterPro" id="IPR007110">
    <property type="entry name" value="Ig-like_dom"/>
</dbReference>
<evidence type="ECO:0000313" key="1">
    <source>
        <dbReference type="EMBL" id="ENN77127.1"/>
    </source>
</evidence>
<dbReference type="HOGENOM" id="CLU_1258865_0_0_1"/>
<dbReference type="InterPro" id="IPR036179">
    <property type="entry name" value="Ig-like_dom_sf"/>
</dbReference>
<dbReference type="PROSITE" id="PS50835">
    <property type="entry name" value="IG_LIKE"/>
    <property type="match status" value="1"/>
</dbReference>
<sequence>MLQELLRSPWRRLRQIHDLPLDDPVLNIRDTKVEVGKPIRLECTQSGSHPAANISWFINNKQSPAPISDTPPITADISATGAGKAAIFSRIFLLTVPEPTQALIKPPKGPGGLNLAAWAAAPAEKFPVFGLLQVSDNSDFISIQATEVGRDEGDLQSARSRISILTNKSHFNQSAMTIRCEASIYKIWKRSVESTIRDDSPKLAQVLGSTLSQSQKDPIL</sequence>
<name>N6UEQ5_DENPD</name>
<proteinExistence type="predicted"/>
<dbReference type="AlphaFoldDB" id="N6UEQ5"/>
<reference evidence="1" key="1">
    <citation type="journal article" date="2013" name="Genome Biol.">
        <title>Draft genome of the mountain pine beetle, Dendroctonus ponderosae Hopkins, a major forest pest.</title>
        <authorList>
            <person name="Keeling C.I."/>
            <person name="Yuen M.M."/>
            <person name="Liao N.Y."/>
            <person name="Docking T.R."/>
            <person name="Chan S.K."/>
            <person name="Taylor G.A."/>
            <person name="Palmquist D.L."/>
            <person name="Jackman S.D."/>
            <person name="Nguyen A."/>
            <person name="Li M."/>
            <person name="Henderson H."/>
            <person name="Janes J.K."/>
            <person name="Zhao Y."/>
            <person name="Pandoh P."/>
            <person name="Moore R."/>
            <person name="Sperling F.A."/>
            <person name="Huber D.P."/>
            <person name="Birol I."/>
            <person name="Jones S.J."/>
            <person name="Bohlmann J."/>
        </authorList>
    </citation>
    <scope>NUCLEOTIDE SEQUENCE</scope>
</reference>
<feature type="non-terminal residue" evidence="1">
    <location>
        <position position="1"/>
    </location>
</feature>
<dbReference type="InterPro" id="IPR013783">
    <property type="entry name" value="Ig-like_fold"/>
</dbReference>
<organism evidence="1">
    <name type="scientific">Dendroctonus ponderosae</name>
    <name type="common">Mountain pine beetle</name>
    <dbReference type="NCBI Taxonomy" id="77166"/>
    <lineage>
        <taxon>Eukaryota</taxon>
        <taxon>Metazoa</taxon>
        <taxon>Ecdysozoa</taxon>
        <taxon>Arthropoda</taxon>
        <taxon>Hexapoda</taxon>
        <taxon>Insecta</taxon>
        <taxon>Pterygota</taxon>
        <taxon>Neoptera</taxon>
        <taxon>Endopterygota</taxon>
        <taxon>Coleoptera</taxon>
        <taxon>Polyphaga</taxon>
        <taxon>Cucujiformia</taxon>
        <taxon>Curculionidae</taxon>
        <taxon>Scolytinae</taxon>
        <taxon>Dendroctonus</taxon>
    </lineage>
</organism>